<dbReference type="EMBL" id="CAJNOC010003262">
    <property type="protein sequence ID" value="CAF0975030.1"/>
    <property type="molecule type" value="Genomic_DNA"/>
</dbReference>
<dbReference type="InterPro" id="IPR012887">
    <property type="entry name" value="GDP_fucose_pyrophosphorylase"/>
</dbReference>
<dbReference type="Proteomes" id="UP000663879">
    <property type="component" value="Unassembled WGS sequence"/>
</dbReference>
<evidence type="ECO:0000256" key="2">
    <source>
        <dbReference type="ARBA" id="ARBA00022741"/>
    </source>
</evidence>
<evidence type="ECO:0000256" key="4">
    <source>
        <dbReference type="ARBA" id="ARBA00022840"/>
    </source>
</evidence>
<dbReference type="PRINTS" id="PR00959">
    <property type="entry name" value="MEVGALKINASE"/>
</dbReference>
<keyword evidence="3" id="KW-0418">Kinase</keyword>
<keyword evidence="1" id="KW-0808">Transferase</keyword>
<keyword evidence="10" id="KW-1185">Reference proteome</keyword>
<reference evidence="9" key="1">
    <citation type="submission" date="2021-02" db="EMBL/GenBank/DDBJ databases">
        <authorList>
            <person name="Nowell W R."/>
        </authorList>
    </citation>
    <scope>NUCLEOTIDE SEQUENCE</scope>
    <source>
        <strain evidence="9">Ploen Becks lab</strain>
    </source>
</reference>
<dbReference type="Pfam" id="PF07959">
    <property type="entry name" value="Fucose_pyrophosphorylase"/>
    <property type="match status" value="1"/>
</dbReference>
<organism evidence="9 10">
    <name type="scientific">Brachionus calyciflorus</name>
    <dbReference type="NCBI Taxonomy" id="104777"/>
    <lineage>
        <taxon>Eukaryota</taxon>
        <taxon>Metazoa</taxon>
        <taxon>Spiralia</taxon>
        <taxon>Gnathifera</taxon>
        <taxon>Rotifera</taxon>
        <taxon>Eurotatoria</taxon>
        <taxon>Monogononta</taxon>
        <taxon>Pseudotrocha</taxon>
        <taxon>Ploima</taxon>
        <taxon>Brachionidae</taxon>
        <taxon>Brachionus</taxon>
    </lineage>
</organism>
<dbReference type="PANTHER" id="PTHR32463">
    <property type="entry name" value="L-FUCOSE KINASE"/>
    <property type="match status" value="1"/>
</dbReference>
<evidence type="ECO:0008006" key="11">
    <source>
        <dbReference type="Google" id="ProtNLM"/>
    </source>
</evidence>
<dbReference type="InterPro" id="IPR006204">
    <property type="entry name" value="GHMP_kinase_N_dom"/>
</dbReference>
<dbReference type="InterPro" id="IPR036554">
    <property type="entry name" value="GHMP_kinase_C_sf"/>
</dbReference>
<protein>
    <recommendedName>
        <fullName evidence="11">L-fucose kinase</fullName>
    </recommendedName>
</protein>
<dbReference type="AlphaFoldDB" id="A0A814ERS7"/>
<evidence type="ECO:0000313" key="10">
    <source>
        <dbReference type="Proteomes" id="UP000663879"/>
    </source>
</evidence>
<dbReference type="GO" id="GO:0050201">
    <property type="term" value="F:fucokinase activity"/>
    <property type="evidence" value="ECO:0007669"/>
    <property type="project" value="TreeGrafter"/>
</dbReference>
<gene>
    <name evidence="9" type="ORF">OXX778_LOCUS15123</name>
</gene>
<keyword evidence="4" id="KW-0067">ATP-binding</keyword>
<dbReference type="Gene3D" id="3.30.230.120">
    <property type="match status" value="1"/>
</dbReference>
<proteinExistence type="inferred from homology"/>
<sequence>MTKWTAIVLTCANKNSSIAYQKELELKKKKNLIDQETLIICIEDPERPIGSGGATLNALLVVSEALCAKKKLKLTVIDELKDKYILIMHMGRQYPFDLISKGFCTLPIQNQETNDLLNNFDLLYNTITYQIANFENETFKSDPGIYVCSTDMIFSIPQNEKILINDKSICVISSLAPREISKKNGIYNMQNDKYHVQNIYFQPDDDILSKSSSVDGLYNLVSGIVYLDYEVTKILFNLIIYPPMDACSYIGIDSGASPVSLSLFFDILLACCGGIDKEQYLNGQFKTNLPAFSNRAAVLKQCRLTLWNNLHHFKIHNITVSRHVKHVYMDNETFLHRKLILDSIGSYFEENSKIKKPIQKMLHCLIEDSKINSNDNPTLINCFITKCNLNIENDVYILNCDFKSSKISIGSNTCITDLKMVNEIRTIPSNLFIQNIDINLECLSTSVNLNLVFGIGDDLSKIFNSTDWTILNKNMSEFTLLTSIVEKDLWPDEISDKTLSNAKLYPVLNSNLNSEEMSYLRKYFWIDLKNSKTLNENLVKKWKQSYRYSLEDLSSIINLEEMFQKRRYIFNKANIDYLVKSVVENRPIQFNSILRNSIRDGFANEILTYFDQISLKHANDLVRLPRIMVFISNTLCEMAHNYSTIRSGPSLNLNWTNAFQQIENGQIEQALYELSKERKNWLDRDDLLIRASRHYEGAMLAFIRQATTNFKNLSSKISLKNLDNTKYRDFTWVQASCPARLDLAGAWSDTPPITYECPGGSCVTNLAILVNNEKPIGAKARVLKETKENSFFVKIIMQDSANLTDELTQVSFVFSEIDDFRDYNKPQAVGCLVKAALVFTKLIELNEQSLHDQLSKKLNGSLELCTWTGLPHGSGLGTSSILVACVLKIVWFLMGIEVSNETLSYSTLLVEQLMTTNGGWQDQVGGIWGGFKLTQAKNQLPLEINVKELKISQEFKDAINKRLILIYTGLTRLAKDLLLNVLRNWYAISSEIYKNVTELVKNGFKCANSLENEDIVEFGKCVDRHRKQKLVMAPGSEPESVVNLIKLLDPLVYGMALAGAGGGGFLYAITKEADSKDEIRNLLETFNVNMKIYDAKISDDGIEMKFF</sequence>
<feature type="domain" description="GHMP kinase C-terminal" evidence="8">
    <location>
        <begin position="1010"/>
        <end position="1081"/>
    </location>
</feature>
<evidence type="ECO:0000256" key="1">
    <source>
        <dbReference type="ARBA" id="ARBA00022679"/>
    </source>
</evidence>
<feature type="domain" description="GHMP kinase N-terminal" evidence="6">
    <location>
        <begin position="854"/>
        <end position="930"/>
    </location>
</feature>
<dbReference type="Pfam" id="PF08544">
    <property type="entry name" value="GHMP_kinases_C"/>
    <property type="match status" value="1"/>
</dbReference>
<dbReference type="InterPro" id="IPR020568">
    <property type="entry name" value="Ribosomal_Su5_D2-typ_SF"/>
</dbReference>
<dbReference type="InterPro" id="IPR052203">
    <property type="entry name" value="GHMP_Kinase-Related"/>
</dbReference>
<dbReference type="GO" id="GO:0042352">
    <property type="term" value="P:GDP-L-fucose salvage"/>
    <property type="evidence" value="ECO:0007669"/>
    <property type="project" value="TreeGrafter"/>
</dbReference>
<dbReference type="InterPro" id="IPR013750">
    <property type="entry name" value="GHMP_kinase_C_dom"/>
</dbReference>
<evidence type="ECO:0000259" key="8">
    <source>
        <dbReference type="Pfam" id="PF08544"/>
    </source>
</evidence>
<evidence type="ECO:0000313" key="9">
    <source>
        <dbReference type="EMBL" id="CAF0975030.1"/>
    </source>
</evidence>
<dbReference type="SUPFAM" id="SSF55060">
    <property type="entry name" value="GHMP Kinase, C-terminal domain"/>
    <property type="match status" value="1"/>
</dbReference>
<dbReference type="SUPFAM" id="SSF54211">
    <property type="entry name" value="Ribosomal protein S5 domain 2-like"/>
    <property type="match status" value="1"/>
</dbReference>
<dbReference type="GO" id="GO:0005524">
    <property type="term" value="F:ATP binding"/>
    <property type="evidence" value="ECO:0007669"/>
    <property type="project" value="UniProtKB-KW"/>
</dbReference>
<feature type="domain" description="GDP-fucose pyrophosphorylase" evidence="7">
    <location>
        <begin position="78"/>
        <end position="509"/>
    </location>
</feature>
<comment type="caution">
    <text evidence="9">The sequence shown here is derived from an EMBL/GenBank/DDBJ whole genome shotgun (WGS) entry which is preliminary data.</text>
</comment>
<keyword evidence="2" id="KW-0547">Nucleotide-binding</keyword>
<evidence type="ECO:0000256" key="5">
    <source>
        <dbReference type="ARBA" id="ARBA00038121"/>
    </source>
</evidence>
<dbReference type="OrthoDB" id="271303at2759"/>
<comment type="similarity">
    <text evidence="5">Belongs to the GHMP kinase family.</text>
</comment>
<accession>A0A814ERS7</accession>
<evidence type="ECO:0000256" key="3">
    <source>
        <dbReference type="ARBA" id="ARBA00022777"/>
    </source>
</evidence>
<name>A0A814ERS7_9BILA</name>
<evidence type="ECO:0000259" key="6">
    <source>
        <dbReference type="Pfam" id="PF00288"/>
    </source>
</evidence>
<dbReference type="Pfam" id="PF00288">
    <property type="entry name" value="GHMP_kinases_N"/>
    <property type="match status" value="1"/>
</dbReference>
<dbReference type="PANTHER" id="PTHR32463:SF0">
    <property type="entry name" value="L-FUCOSE KINASE"/>
    <property type="match status" value="1"/>
</dbReference>
<evidence type="ECO:0000259" key="7">
    <source>
        <dbReference type="Pfam" id="PF07959"/>
    </source>
</evidence>